<evidence type="ECO:0000313" key="2">
    <source>
        <dbReference type="Proteomes" id="UP000008068"/>
    </source>
</evidence>
<dbReference type="Proteomes" id="UP000008068">
    <property type="component" value="Unassembled WGS sequence"/>
</dbReference>
<name>G0NJF2_CAEBE</name>
<organism evidence="2">
    <name type="scientific">Caenorhabditis brenneri</name>
    <name type="common">Nematode worm</name>
    <dbReference type="NCBI Taxonomy" id="135651"/>
    <lineage>
        <taxon>Eukaryota</taxon>
        <taxon>Metazoa</taxon>
        <taxon>Ecdysozoa</taxon>
        <taxon>Nematoda</taxon>
        <taxon>Chromadorea</taxon>
        <taxon>Rhabditida</taxon>
        <taxon>Rhabditina</taxon>
        <taxon>Rhabditomorpha</taxon>
        <taxon>Rhabditoidea</taxon>
        <taxon>Rhabditidae</taxon>
        <taxon>Peloderinae</taxon>
        <taxon>Caenorhabditis</taxon>
    </lineage>
</organism>
<keyword evidence="2" id="KW-1185">Reference proteome</keyword>
<dbReference type="AlphaFoldDB" id="G0NJF2"/>
<proteinExistence type="predicted"/>
<accession>G0NJF2</accession>
<dbReference type="InParanoid" id="G0NJF2"/>
<sequence>MPGTGQKFERITQRMEFTIHQFSVMQSHEYSYFRMCQRLFGFFKITTAMTQCASAATGSAVSSKARTTQETFPGSVRRSNEIGSSTKGVKKTLMMLFWRFWGNLIRSPCRIQG</sequence>
<dbReference type="HOGENOM" id="CLU_2135680_0_0_1"/>
<dbReference type="EMBL" id="GL379895">
    <property type="protein sequence ID" value="EGT32275.1"/>
    <property type="molecule type" value="Genomic_DNA"/>
</dbReference>
<evidence type="ECO:0000313" key="1">
    <source>
        <dbReference type="EMBL" id="EGT32275.1"/>
    </source>
</evidence>
<reference evidence="2" key="1">
    <citation type="submission" date="2011-07" db="EMBL/GenBank/DDBJ databases">
        <authorList>
            <consortium name="Caenorhabditis brenneri Sequencing and Analysis Consortium"/>
            <person name="Wilson R.K."/>
        </authorList>
    </citation>
    <scope>NUCLEOTIDE SEQUENCE [LARGE SCALE GENOMIC DNA]</scope>
    <source>
        <strain evidence="2">PB2801</strain>
    </source>
</reference>
<gene>
    <name evidence="1" type="ORF">CAEBREN_20010</name>
</gene>
<protein>
    <submittedName>
        <fullName evidence="1">Uncharacterized protein</fullName>
    </submittedName>
</protein>